<protein>
    <submittedName>
        <fullName evidence="6">Sugar-binding transcriptional regulator</fullName>
    </submittedName>
</protein>
<keyword evidence="2" id="KW-0805">Transcription regulation</keyword>
<dbReference type="InterPro" id="IPR051054">
    <property type="entry name" value="SorC_transcr_regulators"/>
</dbReference>
<dbReference type="RefSeq" id="WP_262580537.1">
    <property type="nucleotide sequence ID" value="NZ_JAOQJV010000001.1"/>
</dbReference>
<dbReference type="InterPro" id="IPR037171">
    <property type="entry name" value="NagB/RpiA_transferase-like"/>
</dbReference>
<accession>A0ABT2S2E5</accession>
<dbReference type="PANTHER" id="PTHR34294:SF1">
    <property type="entry name" value="TRANSCRIPTIONAL REGULATOR LSRR"/>
    <property type="match status" value="1"/>
</dbReference>
<evidence type="ECO:0000313" key="6">
    <source>
        <dbReference type="EMBL" id="MCU6698721.1"/>
    </source>
</evidence>
<name>A0ABT2S2E5_9FIRM</name>
<comment type="caution">
    <text evidence="6">The sequence shown here is derived from an EMBL/GenBank/DDBJ whole genome shotgun (WGS) entry which is preliminary data.</text>
</comment>
<sequence>MRKKVDDPRLMIKVCDLYYNQNASRQEIGQELGLSRPTIARLLDSAREQGLVRIEIPDLDTIAYWELEKKLEEKYGLRQVLVVDGSDDKDTLESALGSSAARYLQYVIKDDSIVGVSMGSTLHHMVSALQKAPAERVTYVPLVGGMGRLRMELHANSLAEKMSRLGDGTFIPLHAPARVSSTLVRDELMKEESVQDAVKLMNRIDVALVGIGYPNEHSAIKATGYYKENEIESLVSRKAAGELCMQFYDIEGYTEPYASDNAVIGMDIHRLCKVPCSVGIAGGKEKLSAIQGAINGKYINVLITDTECARALLSDEEEE</sequence>
<reference evidence="6 7" key="1">
    <citation type="journal article" date="2021" name="ISME Commun">
        <title>Automated analysis of genomic sequences facilitates high-throughput and comprehensive description of bacteria.</title>
        <authorList>
            <person name="Hitch T.C.A."/>
        </authorList>
    </citation>
    <scope>NUCLEOTIDE SEQUENCE [LARGE SCALE GENOMIC DNA]</scope>
    <source>
        <strain evidence="6 7">Sanger_02</strain>
    </source>
</reference>
<dbReference type="PANTHER" id="PTHR34294">
    <property type="entry name" value="TRANSCRIPTIONAL REGULATOR-RELATED"/>
    <property type="match status" value="1"/>
</dbReference>
<dbReference type="Gene3D" id="1.10.10.60">
    <property type="entry name" value="Homeodomain-like"/>
    <property type="match status" value="1"/>
</dbReference>
<evidence type="ECO:0000256" key="3">
    <source>
        <dbReference type="ARBA" id="ARBA00023125"/>
    </source>
</evidence>
<dbReference type="Proteomes" id="UP001207605">
    <property type="component" value="Unassembled WGS sequence"/>
</dbReference>
<organism evidence="6 7">
    <name type="scientific">Dorea ammoniilytica</name>
    <dbReference type="NCBI Taxonomy" id="2981788"/>
    <lineage>
        <taxon>Bacteria</taxon>
        <taxon>Bacillati</taxon>
        <taxon>Bacillota</taxon>
        <taxon>Clostridia</taxon>
        <taxon>Lachnospirales</taxon>
        <taxon>Lachnospiraceae</taxon>
        <taxon>Dorea</taxon>
    </lineage>
</organism>
<dbReference type="EMBL" id="JAOQJV010000001">
    <property type="protein sequence ID" value="MCU6698721.1"/>
    <property type="molecule type" value="Genomic_DNA"/>
</dbReference>
<dbReference type="Pfam" id="PF04198">
    <property type="entry name" value="Sugar-bind"/>
    <property type="match status" value="1"/>
</dbReference>
<dbReference type="Gene3D" id="3.40.50.1360">
    <property type="match status" value="1"/>
</dbReference>
<keyword evidence="7" id="KW-1185">Reference proteome</keyword>
<evidence type="ECO:0000256" key="1">
    <source>
        <dbReference type="ARBA" id="ARBA00010466"/>
    </source>
</evidence>
<evidence type="ECO:0000259" key="5">
    <source>
        <dbReference type="Pfam" id="PF04198"/>
    </source>
</evidence>
<evidence type="ECO:0000256" key="2">
    <source>
        <dbReference type="ARBA" id="ARBA00023015"/>
    </source>
</evidence>
<evidence type="ECO:0000256" key="4">
    <source>
        <dbReference type="ARBA" id="ARBA00023163"/>
    </source>
</evidence>
<feature type="domain" description="Sugar-binding" evidence="5">
    <location>
        <begin position="65"/>
        <end position="314"/>
    </location>
</feature>
<dbReference type="SUPFAM" id="SSF100950">
    <property type="entry name" value="NagB/RpiA/CoA transferase-like"/>
    <property type="match status" value="1"/>
</dbReference>
<comment type="similarity">
    <text evidence="1">Belongs to the SorC transcriptional regulatory family.</text>
</comment>
<proteinExistence type="inferred from homology"/>
<gene>
    <name evidence="6" type="ORF">OCV65_00485</name>
</gene>
<keyword evidence="4" id="KW-0804">Transcription</keyword>
<dbReference type="InterPro" id="IPR007324">
    <property type="entry name" value="Sugar-bd_dom_put"/>
</dbReference>
<keyword evidence="3" id="KW-0238">DNA-binding</keyword>
<evidence type="ECO:0000313" key="7">
    <source>
        <dbReference type="Proteomes" id="UP001207605"/>
    </source>
</evidence>